<dbReference type="AlphaFoldDB" id="A0A1D2QU44"/>
<dbReference type="Pfam" id="PF02620">
    <property type="entry name" value="YceD"/>
    <property type="match status" value="1"/>
</dbReference>
<reference evidence="6 7" key="1">
    <citation type="journal article" date="2016" name="Appl. Environ. Microbiol.">
        <title>Lack of Overt Genome Reduction in the Bryostatin-Producing Bryozoan Symbiont "Candidatus Endobugula sertula".</title>
        <authorList>
            <person name="Miller I.J."/>
            <person name="Vanee N."/>
            <person name="Fong S.S."/>
            <person name="Lim-Fong G.E."/>
            <person name="Kwan J.C."/>
        </authorList>
    </citation>
    <scope>NUCLEOTIDE SEQUENCE [LARGE SCALE GENOMIC DNA]</scope>
    <source>
        <strain evidence="6">AB1-4</strain>
    </source>
</reference>
<evidence type="ECO:0000313" key="7">
    <source>
        <dbReference type="Proteomes" id="UP000242502"/>
    </source>
</evidence>
<evidence type="ECO:0000256" key="4">
    <source>
        <dbReference type="ARBA" id="ARBA00022517"/>
    </source>
</evidence>
<accession>A0A1D2QU44</accession>
<dbReference type="PANTHER" id="PTHR38099">
    <property type="entry name" value="LARGE RIBOSOMAL RNA SUBUNIT ACCUMULATION PROTEIN YCED"/>
    <property type="match status" value="1"/>
</dbReference>
<protein>
    <recommendedName>
        <fullName evidence="3">Large ribosomal RNA subunit accumulation protein YceD</fullName>
    </recommendedName>
    <alternativeName>
        <fullName evidence="5">23S rRNA accumulation protein YceD</fullName>
    </alternativeName>
</protein>
<dbReference type="InterPro" id="IPR039255">
    <property type="entry name" value="YceD_bac"/>
</dbReference>
<comment type="similarity">
    <text evidence="2">Belongs to the DUF177 domain family.</text>
</comment>
<dbReference type="PANTHER" id="PTHR38099:SF1">
    <property type="entry name" value="LARGE RIBOSOMAL RNA SUBUNIT ACCUMULATION PROTEIN YCED"/>
    <property type="match status" value="1"/>
</dbReference>
<evidence type="ECO:0000256" key="5">
    <source>
        <dbReference type="ARBA" id="ARBA00031841"/>
    </source>
</evidence>
<keyword evidence="4" id="KW-0690">Ribosome biogenesis</keyword>
<comment type="function">
    <text evidence="1">Plays a role in synthesis, processing and/or stability of 23S rRNA.</text>
</comment>
<comment type="caution">
    <text evidence="6">The sequence shown here is derived from an EMBL/GenBank/DDBJ whole genome shotgun (WGS) entry which is preliminary data.</text>
</comment>
<evidence type="ECO:0000256" key="3">
    <source>
        <dbReference type="ARBA" id="ARBA00015716"/>
    </source>
</evidence>
<sequence length="191" mass="21441">MLNTPSRNSLPRRIDPRKFAQQGIIITGLVELALLPRVCSALCSDEGEIQASLEFGLNEQRLLCLCGQITASLQQQCQRCLAPAPLSLSCELQLVMVWDEETAINIPKIYDPWVVGEGQTDIYQVLEDELLLSLPIVSYHEEECVPKEYFSSKDKCVDKVVSHRQQGNPFQVLEQLKGALLTPNLTSRDEK</sequence>
<dbReference type="InterPro" id="IPR003772">
    <property type="entry name" value="YceD"/>
</dbReference>
<organism evidence="6 7">
    <name type="scientific">Candidatus Endobugula sertula</name>
    <name type="common">Bugula neritina bacterial symbiont</name>
    <dbReference type="NCBI Taxonomy" id="62101"/>
    <lineage>
        <taxon>Bacteria</taxon>
        <taxon>Pseudomonadati</taxon>
        <taxon>Pseudomonadota</taxon>
        <taxon>Gammaproteobacteria</taxon>
        <taxon>Cellvibrionales</taxon>
        <taxon>Cellvibrionaceae</taxon>
        <taxon>Candidatus Endobugula</taxon>
    </lineage>
</organism>
<dbReference type="STRING" id="62101.AB835_00125"/>
<dbReference type="GO" id="GO:0005829">
    <property type="term" value="C:cytosol"/>
    <property type="evidence" value="ECO:0007669"/>
    <property type="project" value="TreeGrafter"/>
</dbReference>
<dbReference type="GO" id="GO:0042254">
    <property type="term" value="P:ribosome biogenesis"/>
    <property type="evidence" value="ECO:0007669"/>
    <property type="project" value="UniProtKB-KW"/>
</dbReference>
<proteinExistence type="inferred from homology"/>
<evidence type="ECO:0000256" key="1">
    <source>
        <dbReference type="ARBA" id="ARBA00002868"/>
    </source>
</evidence>
<gene>
    <name evidence="6" type="ORF">AB835_00125</name>
</gene>
<name>A0A1D2QU44_9GAMM</name>
<dbReference type="Proteomes" id="UP000242502">
    <property type="component" value="Unassembled WGS sequence"/>
</dbReference>
<dbReference type="EMBL" id="MDLC01000001">
    <property type="protein sequence ID" value="ODS25112.1"/>
    <property type="molecule type" value="Genomic_DNA"/>
</dbReference>
<evidence type="ECO:0000313" key="6">
    <source>
        <dbReference type="EMBL" id="ODS25112.1"/>
    </source>
</evidence>
<evidence type="ECO:0000256" key="2">
    <source>
        <dbReference type="ARBA" id="ARBA00010740"/>
    </source>
</evidence>